<gene>
    <name evidence="1" type="ORF">POPTR_001G036300</name>
</gene>
<name>A0A2K2BRV9_POPTR</name>
<accession>A0A2K2BRV9</accession>
<dbReference type="InParanoid" id="A0A2K2BRV9"/>
<dbReference type="AlphaFoldDB" id="A0A2K2BRV9"/>
<reference evidence="1 2" key="1">
    <citation type="journal article" date="2006" name="Science">
        <title>The genome of black cottonwood, Populus trichocarpa (Torr. &amp; Gray).</title>
        <authorList>
            <person name="Tuskan G.A."/>
            <person name="Difazio S."/>
            <person name="Jansson S."/>
            <person name="Bohlmann J."/>
            <person name="Grigoriev I."/>
            <person name="Hellsten U."/>
            <person name="Putnam N."/>
            <person name="Ralph S."/>
            <person name="Rombauts S."/>
            <person name="Salamov A."/>
            <person name="Schein J."/>
            <person name="Sterck L."/>
            <person name="Aerts A."/>
            <person name="Bhalerao R.R."/>
            <person name="Bhalerao R.P."/>
            <person name="Blaudez D."/>
            <person name="Boerjan W."/>
            <person name="Brun A."/>
            <person name="Brunner A."/>
            <person name="Busov V."/>
            <person name="Campbell M."/>
            <person name="Carlson J."/>
            <person name="Chalot M."/>
            <person name="Chapman J."/>
            <person name="Chen G.L."/>
            <person name="Cooper D."/>
            <person name="Coutinho P.M."/>
            <person name="Couturier J."/>
            <person name="Covert S."/>
            <person name="Cronk Q."/>
            <person name="Cunningham R."/>
            <person name="Davis J."/>
            <person name="Degroeve S."/>
            <person name="Dejardin A."/>
            <person name="Depamphilis C."/>
            <person name="Detter J."/>
            <person name="Dirks B."/>
            <person name="Dubchak I."/>
            <person name="Duplessis S."/>
            <person name="Ehlting J."/>
            <person name="Ellis B."/>
            <person name="Gendler K."/>
            <person name="Goodstein D."/>
            <person name="Gribskov M."/>
            <person name="Grimwood J."/>
            <person name="Groover A."/>
            <person name="Gunter L."/>
            <person name="Hamberger B."/>
            <person name="Heinze B."/>
            <person name="Helariutta Y."/>
            <person name="Henrissat B."/>
            <person name="Holligan D."/>
            <person name="Holt R."/>
            <person name="Huang W."/>
            <person name="Islam-Faridi N."/>
            <person name="Jones S."/>
            <person name="Jones-Rhoades M."/>
            <person name="Jorgensen R."/>
            <person name="Joshi C."/>
            <person name="Kangasjarvi J."/>
            <person name="Karlsson J."/>
            <person name="Kelleher C."/>
            <person name="Kirkpatrick R."/>
            <person name="Kirst M."/>
            <person name="Kohler A."/>
            <person name="Kalluri U."/>
            <person name="Larimer F."/>
            <person name="Leebens-Mack J."/>
            <person name="Leple J.C."/>
            <person name="Locascio P."/>
            <person name="Lou Y."/>
            <person name="Lucas S."/>
            <person name="Martin F."/>
            <person name="Montanini B."/>
            <person name="Napoli C."/>
            <person name="Nelson D.R."/>
            <person name="Nelson C."/>
            <person name="Nieminen K."/>
            <person name="Nilsson O."/>
            <person name="Pereda V."/>
            <person name="Peter G."/>
            <person name="Philippe R."/>
            <person name="Pilate G."/>
            <person name="Poliakov A."/>
            <person name="Razumovskaya J."/>
            <person name="Richardson P."/>
            <person name="Rinaldi C."/>
            <person name="Ritland K."/>
            <person name="Rouze P."/>
            <person name="Ryaboy D."/>
            <person name="Schmutz J."/>
            <person name="Schrader J."/>
            <person name="Segerman B."/>
            <person name="Shin H."/>
            <person name="Siddiqui A."/>
            <person name="Sterky F."/>
            <person name="Terry A."/>
            <person name="Tsai C.J."/>
            <person name="Uberbacher E."/>
            <person name="Unneberg P."/>
            <person name="Vahala J."/>
            <person name="Wall K."/>
            <person name="Wessler S."/>
            <person name="Yang G."/>
            <person name="Yin T."/>
            <person name="Douglas C."/>
            <person name="Marra M."/>
            <person name="Sandberg G."/>
            <person name="Van de Peer Y."/>
            <person name="Rokhsar D."/>
        </authorList>
    </citation>
    <scope>NUCLEOTIDE SEQUENCE [LARGE SCALE GENOMIC DNA]</scope>
    <source>
        <strain evidence="2">cv. Nisqually</strain>
    </source>
</reference>
<dbReference type="EMBL" id="CM009290">
    <property type="protein sequence ID" value="PNT52523.1"/>
    <property type="molecule type" value="Genomic_DNA"/>
</dbReference>
<dbReference type="Proteomes" id="UP000006729">
    <property type="component" value="Chromosome 1"/>
</dbReference>
<proteinExistence type="predicted"/>
<keyword evidence="2" id="KW-1185">Reference proteome</keyword>
<sequence>MQRRINQHKDNPFFCIYGELTFICNKHGRANNGNHPWIQKLSEERQTWSMGGGHIPCYFFCKFTQPGFSITQVIQECYLQVVFVRHLSLIAMDQMSAAFDVRIRFFHSLF</sequence>
<evidence type="ECO:0000313" key="1">
    <source>
        <dbReference type="EMBL" id="PNT52523.1"/>
    </source>
</evidence>
<evidence type="ECO:0000313" key="2">
    <source>
        <dbReference type="Proteomes" id="UP000006729"/>
    </source>
</evidence>
<organism evidence="1 2">
    <name type="scientific">Populus trichocarpa</name>
    <name type="common">Western balsam poplar</name>
    <name type="synonym">Populus balsamifera subsp. trichocarpa</name>
    <dbReference type="NCBI Taxonomy" id="3694"/>
    <lineage>
        <taxon>Eukaryota</taxon>
        <taxon>Viridiplantae</taxon>
        <taxon>Streptophyta</taxon>
        <taxon>Embryophyta</taxon>
        <taxon>Tracheophyta</taxon>
        <taxon>Spermatophyta</taxon>
        <taxon>Magnoliopsida</taxon>
        <taxon>eudicotyledons</taxon>
        <taxon>Gunneridae</taxon>
        <taxon>Pentapetalae</taxon>
        <taxon>rosids</taxon>
        <taxon>fabids</taxon>
        <taxon>Malpighiales</taxon>
        <taxon>Salicaceae</taxon>
        <taxon>Saliceae</taxon>
        <taxon>Populus</taxon>
    </lineage>
</organism>
<protein>
    <submittedName>
        <fullName evidence="1">Uncharacterized protein</fullName>
    </submittedName>
</protein>